<feature type="transmembrane region" description="Helical" evidence="1">
    <location>
        <begin position="256"/>
        <end position="274"/>
    </location>
</feature>
<dbReference type="RefSeq" id="WP_271635041.1">
    <property type="nucleotide sequence ID" value="NZ_CP094970.1"/>
</dbReference>
<name>A0AA46TJ46_9ACTN</name>
<keyword evidence="1" id="KW-1133">Transmembrane helix</keyword>
<keyword evidence="1" id="KW-0472">Membrane</keyword>
<protein>
    <submittedName>
        <fullName evidence="2">ABC transporter permease</fullName>
    </submittedName>
</protein>
<feature type="transmembrane region" description="Helical" evidence="1">
    <location>
        <begin position="187"/>
        <end position="209"/>
    </location>
</feature>
<dbReference type="PANTHER" id="PTHR37305:SF1">
    <property type="entry name" value="MEMBRANE PROTEIN"/>
    <property type="match status" value="1"/>
</dbReference>
<dbReference type="EMBL" id="CP094970">
    <property type="protein sequence ID" value="UYM06186.1"/>
    <property type="molecule type" value="Genomic_DNA"/>
</dbReference>
<evidence type="ECO:0000313" key="2">
    <source>
        <dbReference type="EMBL" id="UYM06186.1"/>
    </source>
</evidence>
<gene>
    <name evidence="2" type="ORF">L0C25_03675</name>
</gene>
<sequence>MYDVMRAELFKLRKRPAVWTLLAAAIVLNQIFGYVVPYMSYTSGDENGFIGDVPSSAILAGMMPDQINTNTLGAFPVFAGALALVLGAIMFGGEHGFGTVKTLLTQRPGRATTVAGQLGALLVALAIGVAVLYVLGLASSVGVGLAEGVDFAWPSALSLIAGYAAGVLIMMMWAVLGAMLGATMRSVALPIGLGVVWVLGVELLISSMAETLTGLEPIREILPGVNAGSVVSQWLTEGLGEAPPGVESVVPVDQGLVVLALYVVVGAAITLFITKRRDVV</sequence>
<organism evidence="2 3">
    <name type="scientific">Solicola gregarius</name>
    <dbReference type="NCBI Taxonomy" id="2908642"/>
    <lineage>
        <taxon>Bacteria</taxon>
        <taxon>Bacillati</taxon>
        <taxon>Actinomycetota</taxon>
        <taxon>Actinomycetes</taxon>
        <taxon>Propionibacteriales</taxon>
        <taxon>Nocardioidaceae</taxon>
        <taxon>Solicola</taxon>
    </lineage>
</organism>
<dbReference type="Proteomes" id="UP001164390">
    <property type="component" value="Chromosome"/>
</dbReference>
<evidence type="ECO:0000313" key="3">
    <source>
        <dbReference type="Proteomes" id="UP001164390"/>
    </source>
</evidence>
<dbReference type="GO" id="GO:0005886">
    <property type="term" value="C:plasma membrane"/>
    <property type="evidence" value="ECO:0007669"/>
    <property type="project" value="UniProtKB-SubCell"/>
</dbReference>
<feature type="transmembrane region" description="Helical" evidence="1">
    <location>
        <begin position="72"/>
        <end position="93"/>
    </location>
</feature>
<dbReference type="KEGG" id="sgrg:L0C25_03675"/>
<proteinExistence type="predicted"/>
<evidence type="ECO:0000256" key="1">
    <source>
        <dbReference type="SAM" id="Phobius"/>
    </source>
</evidence>
<reference evidence="2" key="1">
    <citation type="submission" date="2022-01" db="EMBL/GenBank/DDBJ databases">
        <title>Nocardioidaceae gen. sp. A5X3R13.</title>
        <authorList>
            <person name="Lopez Marin M.A."/>
            <person name="Uhlik O."/>
        </authorList>
    </citation>
    <scope>NUCLEOTIDE SEQUENCE</scope>
    <source>
        <strain evidence="2">A5X3R13</strain>
    </source>
</reference>
<feature type="transmembrane region" description="Helical" evidence="1">
    <location>
        <begin position="114"/>
        <end position="136"/>
    </location>
</feature>
<dbReference type="GO" id="GO:0140359">
    <property type="term" value="F:ABC-type transporter activity"/>
    <property type="evidence" value="ECO:0007669"/>
    <property type="project" value="InterPro"/>
</dbReference>
<feature type="transmembrane region" description="Helical" evidence="1">
    <location>
        <begin position="156"/>
        <end position="180"/>
    </location>
</feature>
<dbReference type="Pfam" id="PF12730">
    <property type="entry name" value="ABC2_membrane_4"/>
    <property type="match status" value="1"/>
</dbReference>
<keyword evidence="3" id="KW-1185">Reference proteome</keyword>
<dbReference type="PANTHER" id="PTHR37305">
    <property type="entry name" value="INTEGRAL MEMBRANE PROTEIN-RELATED"/>
    <property type="match status" value="1"/>
</dbReference>
<keyword evidence="1" id="KW-0812">Transmembrane</keyword>
<accession>A0AA46TJ46</accession>
<dbReference type="AlphaFoldDB" id="A0AA46TJ46"/>